<protein>
    <recommendedName>
        <fullName evidence="2">Putative zinc ribbon domain-containing protein</fullName>
    </recommendedName>
</protein>
<feature type="domain" description="Putative zinc ribbon" evidence="2">
    <location>
        <begin position="5"/>
        <end position="85"/>
    </location>
</feature>
<sequence length="86" mass="9599">MSKQCQSCGMPLSTKKAGDCRGTEADGTKSEKWCSLCYENGAFIGPDCTLDEMKTIVDKALVENGSGRLMRWLAQKQLPHLERWKT</sequence>
<evidence type="ECO:0000256" key="1">
    <source>
        <dbReference type="SAM" id="MobiDB-lite"/>
    </source>
</evidence>
<keyword evidence="4" id="KW-1185">Reference proteome</keyword>
<dbReference type="HOGENOM" id="CLU_175260_1_0_0"/>
<name>R4PUU5_9BACT</name>
<dbReference type="OrthoDB" id="9801008at2"/>
<feature type="compositionally biased region" description="Basic and acidic residues" evidence="1">
    <location>
        <begin position="16"/>
        <end position="27"/>
    </location>
</feature>
<dbReference type="InterPro" id="IPR025868">
    <property type="entry name" value="Zn_ribbon_dom_put"/>
</dbReference>
<gene>
    <name evidence="3" type="ORF">L336_0231</name>
</gene>
<evidence type="ECO:0000259" key="2">
    <source>
        <dbReference type="Pfam" id="PF12674"/>
    </source>
</evidence>
<dbReference type="STRING" id="1332188.L336_0231"/>
<accession>R4PUU5</accession>
<reference evidence="3 4" key="1">
    <citation type="journal article" date="2013" name="Nat. Biotechnol.">
        <title>Genome sequences of rare, uncultured bacteria obtained by differential coverage binning of multiple metagenomes.</title>
        <authorList>
            <person name="Albertsen M."/>
            <person name="Hugenholtz P."/>
            <person name="Skarshewski A."/>
            <person name="Nielsen K.L."/>
            <person name="Tyson G.W."/>
            <person name="Nielsen P.H."/>
        </authorList>
    </citation>
    <scope>NUCLEOTIDE SEQUENCE [LARGE SCALE GENOMIC DNA]</scope>
    <source>
        <strain evidence="3">TM71</strain>
    </source>
</reference>
<feature type="region of interest" description="Disordered" evidence="1">
    <location>
        <begin position="1"/>
        <end position="27"/>
    </location>
</feature>
<dbReference type="EMBL" id="CP005957">
    <property type="protein sequence ID" value="AGL61940.1"/>
    <property type="molecule type" value="Genomic_DNA"/>
</dbReference>
<dbReference type="KEGG" id="saal:L336_0231"/>
<dbReference type="PATRIC" id="fig|1332188.3.peg.230"/>
<dbReference type="RefSeq" id="WP_015641390.1">
    <property type="nucleotide sequence ID" value="NC_021219.1"/>
</dbReference>
<evidence type="ECO:0000313" key="3">
    <source>
        <dbReference type="EMBL" id="AGL61940.1"/>
    </source>
</evidence>
<evidence type="ECO:0000313" key="4">
    <source>
        <dbReference type="Proteomes" id="UP000013893"/>
    </source>
</evidence>
<dbReference type="AlphaFoldDB" id="R4PUU5"/>
<organism evidence="3 4">
    <name type="scientific">Candidatus Saccharimonas aalborgensis</name>
    <dbReference type="NCBI Taxonomy" id="1332188"/>
    <lineage>
        <taxon>Bacteria</taxon>
        <taxon>Candidatus Saccharimonadota</taxon>
        <taxon>Candidatus Saccharimonadia</taxon>
        <taxon>Candidatus Saccharimonadales</taxon>
        <taxon>Candidatus Saccharimonadaceae</taxon>
        <taxon>Candidatus Saccharimonas</taxon>
    </lineage>
</organism>
<proteinExistence type="predicted"/>
<dbReference type="Pfam" id="PF12674">
    <property type="entry name" value="Zn_ribbon_2"/>
    <property type="match status" value="1"/>
</dbReference>
<dbReference type="Proteomes" id="UP000013893">
    <property type="component" value="Chromosome"/>
</dbReference>